<evidence type="ECO:0000259" key="2">
    <source>
        <dbReference type="Pfam" id="PF06724"/>
    </source>
</evidence>
<feature type="domain" description="DUF1206" evidence="2">
    <location>
        <begin position="109"/>
        <end position="179"/>
    </location>
</feature>
<evidence type="ECO:0000256" key="1">
    <source>
        <dbReference type="SAM" id="Phobius"/>
    </source>
</evidence>
<feature type="transmembrane region" description="Helical" evidence="1">
    <location>
        <begin position="206"/>
        <end position="227"/>
    </location>
</feature>
<feature type="transmembrane region" description="Helical" evidence="1">
    <location>
        <begin position="109"/>
        <end position="133"/>
    </location>
</feature>
<feature type="transmembrane region" description="Helical" evidence="1">
    <location>
        <begin position="247"/>
        <end position="265"/>
    </location>
</feature>
<dbReference type="STRING" id="570947.SAMN05421687_10230"/>
<organism evidence="3 4">
    <name type="scientific">Salimicrobium flavidum</name>
    <dbReference type="NCBI Taxonomy" id="570947"/>
    <lineage>
        <taxon>Bacteria</taxon>
        <taxon>Bacillati</taxon>
        <taxon>Bacillota</taxon>
        <taxon>Bacilli</taxon>
        <taxon>Bacillales</taxon>
        <taxon>Bacillaceae</taxon>
        <taxon>Salimicrobium</taxon>
    </lineage>
</organism>
<dbReference type="AlphaFoldDB" id="A0A1N7IRR8"/>
<feature type="transmembrane region" description="Helical" evidence="1">
    <location>
        <begin position="153"/>
        <end position="174"/>
    </location>
</feature>
<dbReference type="RefSeq" id="WP_076557399.1">
    <property type="nucleotide sequence ID" value="NZ_FTOC01000002.1"/>
</dbReference>
<evidence type="ECO:0000313" key="3">
    <source>
        <dbReference type="EMBL" id="SIS39671.1"/>
    </source>
</evidence>
<feature type="transmembrane region" description="Helical" evidence="1">
    <location>
        <begin position="70"/>
        <end position="88"/>
    </location>
</feature>
<keyword evidence="1" id="KW-1133">Transmembrane helix</keyword>
<dbReference type="OrthoDB" id="5702018at2"/>
<name>A0A1N7IRR8_9BACI</name>
<accession>A0A1N7IRR8</accession>
<dbReference type="EMBL" id="FTOC01000002">
    <property type="protein sequence ID" value="SIS39671.1"/>
    <property type="molecule type" value="Genomic_DNA"/>
</dbReference>
<feature type="transmembrane region" description="Helical" evidence="1">
    <location>
        <begin position="31"/>
        <end position="50"/>
    </location>
</feature>
<keyword evidence="1" id="KW-0472">Membrane</keyword>
<feature type="domain" description="DUF1206" evidence="2">
    <location>
        <begin position="26"/>
        <end position="93"/>
    </location>
</feature>
<gene>
    <name evidence="3" type="ORF">SAMN05421687_10230</name>
</gene>
<reference evidence="4" key="1">
    <citation type="submission" date="2017-01" db="EMBL/GenBank/DDBJ databases">
        <authorList>
            <person name="Varghese N."/>
            <person name="Submissions S."/>
        </authorList>
    </citation>
    <scope>NUCLEOTIDE SEQUENCE [LARGE SCALE GENOMIC DNA]</scope>
    <source>
        <strain evidence="4">DSM 23127</strain>
    </source>
</reference>
<sequence>MGMSIHTDDKVREEIKPWVRRFARTGYMAKGFVYMVVGILSLMAALGVGGKATGTSGMFRSLALVPLGNILVWLTGIGLFMYIGWALIKAFYDPKGEGKNPKGLVKRSGYLITAIIYTTLATQAIRIAVSAVAGGGGGNSNQTMSARLLEQPFGPWILGGVGAVIIGYGVYELVNGLTRRFMKKFLLTHMDDHEKKIARNAGAAGLTARGIVLGLIGFFFIRTAITHDPNQAKGLDGALSEIASQPHGRWLLGIVALGLVLYGIYQITRGRYEHMQFGKKERDRS</sequence>
<dbReference type="Pfam" id="PF06724">
    <property type="entry name" value="DUF1206"/>
    <property type="match status" value="3"/>
</dbReference>
<proteinExistence type="predicted"/>
<protein>
    <recommendedName>
        <fullName evidence="2">DUF1206 domain-containing protein</fullName>
    </recommendedName>
</protein>
<dbReference type="InterPro" id="IPR009597">
    <property type="entry name" value="DUF1206"/>
</dbReference>
<evidence type="ECO:0000313" key="4">
    <source>
        <dbReference type="Proteomes" id="UP000187608"/>
    </source>
</evidence>
<feature type="domain" description="DUF1206" evidence="2">
    <location>
        <begin position="204"/>
        <end position="272"/>
    </location>
</feature>
<keyword evidence="1" id="KW-0812">Transmembrane</keyword>
<keyword evidence="4" id="KW-1185">Reference proteome</keyword>
<dbReference type="Proteomes" id="UP000187608">
    <property type="component" value="Unassembled WGS sequence"/>
</dbReference>